<dbReference type="GO" id="GO:0003735">
    <property type="term" value="F:structural constituent of ribosome"/>
    <property type="evidence" value="ECO:0007669"/>
    <property type="project" value="InterPro"/>
</dbReference>
<evidence type="ECO:0000313" key="7">
    <source>
        <dbReference type="Proteomes" id="UP000789831"/>
    </source>
</evidence>
<dbReference type="GO" id="GO:0005763">
    <property type="term" value="C:mitochondrial small ribosomal subunit"/>
    <property type="evidence" value="ECO:0007669"/>
    <property type="project" value="TreeGrafter"/>
</dbReference>
<dbReference type="OrthoDB" id="21463at2759"/>
<evidence type="ECO:0000256" key="3">
    <source>
        <dbReference type="ARBA" id="ARBA00023274"/>
    </source>
</evidence>
<gene>
    <name evidence="6" type="ORF">AGERDE_LOCUS2655</name>
</gene>
<accession>A0A9N8VWZ2</accession>
<evidence type="ECO:0000256" key="2">
    <source>
        <dbReference type="ARBA" id="ARBA00022980"/>
    </source>
</evidence>
<keyword evidence="3 5" id="KW-0687">Ribonucleoprotein</keyword>
<dbReference type="Pfam" id="PF01084">
    <property type="entry name" value="Ribosomal_S18"/>
    <property type="match status" value="1"/>
</dbReference>
<evidence type="ECO:0000256" key="1">
    <source>
        <dbReference type="ARBA" id="ARBA00005589"/>
    </source>
</evidence>
<proteinExistence type="inferred from homology"/>
<comment type="caution">
    <text evidence="6">The sequence shown here is derived from an EMBL/GenBank/DDBJ whole genome shotgun (WGS) entry which is preliminary data.</text>
</comment>
<dbReference type="Gene3D" id="4.10.640.10">
    <property type="entry name" value="Ribosomal protein S18"/>
    <property type="match status" value="1"/>
</dbReference>
<keyword evidence="7" id="KW-1185">Reference proteome</keyword>
<dbReference type="SUPFAM" id="SSF46911">
    <property type="entry name" value="Ribosomal protein S18"/>
    <property type="match status" value="1"/>
</dbReference>
<organism evidence="6 7">
    <name type="scientific">Ambispora gerdemannii</name>
    <dbReference type="NCBI Taxonomy" id="144530"/>
    <lineage>
        <taxon>Eukaryota</taxon>
        <taxon>Fungi</taxon>
        <taxon>Fungi incertae sedis</taxon>
        <taxon>Mucoromycota</taxon>
        <taxon>Glomeromycotina</taxon>
        <taxon>Glomeromycetes</taxon>
        <taxon>Archaeosporales</taxon>
        <taxon>Ambisporaceae</taxon>
        <taxon>Ambispora</taxon>
    </lineage>
</organism>
<name>A0A9N8VWZ2_9GLOM</name>
<dbReference type="Proteomes" id="UP000789831">
    <property type="component" value="Unassembled WGS sequence"/>
</dbReference>
<dbReference type="AlphaFoldDB" id="A0A9N8VWZ2"/>
<dbReference type="PANTHER" id="PTHR13479:SF40">
    <property type="entry name" value="SMALL RIBOSOMAL SUBUNIT PROTEIN BS18M"/>
    <property type="match status" value="1"/>
</dbReference>
<dbReference type="PRINTS" id="PR00974">
    <property type="entry name" value="RIBOSOMALS18"/>
</dbReference>
<dbReference type="NCBIfam" id="TIGR00165">
    <property type="entry name" value="S18"/>
    <property type="match status" value="1"/>
</dbReference>
<reference evidence="6" key="1">
    <citation type="submission" date="2021-06" db="EMBL/GenBank/DDBJ databases">
        <authorList>
            <person name="Kallberg Y."/>
            <person name="Tangrot J."/>
            <person name="Rosling A."/>
        </authorList>
    </citation>
    <scope>NUCLEOTIDE SEQUENCE</scope>
    <source>
        <strain evidence="6">MT106</strain>
    </source>
</reference>
<comment type="similarity">
    <text evidence="1 5">Belongs to the bacterial ribosomal protein bS18 family.</text>
</comment>
<dbReference type="InterPro" id="IPR001648">
    <property type="entry name" value="Ribosomal_bS18"/>
</dbReference>
<evidence type="ECO:0000313" key="6">
    <source>
        <dbReference type="EMBL" id="CAG8469281.1"/>
    </source>
</evidence>
<dbReference type="GO" id="GO:0032543">
    <property type="term" value="P:mitochondrial translation"/>
    <property type="evidence" value="ECO:0007669"/>
    <property type="project" value="TreeGrafter"/>
</dbReference>
<dbReference type="EMBL" id="CAJVPL010000228">
    <property type="protein sequence ID" value="CAG8469281.1"/>
    <property type="molecule type" value="Genomic_DNA"/>
</dbReference>
<evidence type="ECO:0000256" key="4">
    <source>
        <dbReference type="ARBA" id="ARBA00035264"/>
    </source>
</evidence>
<dbReference type="PANTHER" id="PTHR13479">
    <property type="entry name" value="30S RIBOSOMAL PROTEIN S18"/>
    <property type="match status" value="1"/>
</dbReference>
<keyword evidence="2 5" id="KW-0689">Ribosomal protein</keyword>
<sequence>MRTRLFATTLTTTQKFITPFRLRQNLSSLATLRATTSNTNLNANSISFTQHYSCVLKTQRKFLQSSRWAKGEVVEEDSSDKPPGTDTHEKIINILRASSAINRQPGGIAGQPENRSRFVKAFQPGQIYKPSDLSENVNVQRRRYLEKPKPTVDVFNALGINPLKEYKNYNLLSSFVSDMGKILPRSQTGITAKNQRRLAKAIKRARSFGLIPSTHRRPNEEISLYTKPASRNTPERKGLFEFDMRK</sequence>
<protein>
    <recommendedName>
        <fullName evidence="4">Small ribosomal subunit protein bS18m</fullName>
    </recommendedName>
</protein>
<dbReference type="InterPro" id="IPR036870">
    <property type="entry name" value="Ribosomal_bS18_sf"/>
</dbReference>
<dbReference type="GO" id="GO:0070181">
    <property type="term" value="F:small ribosomal subunit rRNA binding"/>
    <property type="evidence" value="ECO:0007669"/>
    <property type="project" value="TreeGrafter"/>
</dbReference>
<evidence type="ECO:0000256" key="5">
    <source>
        <dbReference type="RuleBase" id="RU003910"/>
    </source>
</evidence>
<dbReference type="HAMAP" id="MF_00270">
    <property type="entry name" value="Ribosomal_bS18"/>
    <property type="match status" value="1"/>
</dbReference>